<keyword evidence="2" id="KW-0812">Transmembrane</keyword>
<feature type="region of interest" description="Disordered" evidence="1">
    <location>
        <begin position="42"/>
        <end position="78"/>
    </location>
</feature>
<accession>G0UR74</accession>
<gene>
    <name evidence="3" type="ORF">TCIL3000_8_940</name>
</gene>
<keyword evidence="2" id="KW-1133">Transmembrane helix</keyword>
<organism evidence="3">
    <name type="scientific">Trypanosoma congolense (strain IL3000)</name>
    <dbReference type="NCBI Taxonomy" id="1068625"/>
    <lineage>
        <taxon>Eukaryota</taxon>
        <taxon>Discoba</taxon>
        <taxon>Euglenozoa</taxon>
        <taxon>Kinetoplastea</taxon>
        <taxon>Metakinetoplastina</taxon>
        <taxon>Trypanosomatida</taxon>
        <taxon>Trypanosomatidae</taxon>
        <taxon>Trypanosoma</taxon>
        <taxon>Nannomonas</taxon>
    </lineage>
</organism>
<sequence length="123" mass="13881">MSSPSPTTTDKYNVFAHSSDYNTACFLPASLHLVAWTSSFARRRSRKGGKTRKEKRKKEKGLTPERASLPSPHNNGARFTQQLCSSKQKKKIMFFSFLFLLYAIVSCGPTPLSGSRLQNQMIY</sequence>
<evidence type="ECO:0000256" key="1">
    <source>
        <dbReference type="SAM" id="MobiDB-lite"/>
    </source>
</evidence>
<dbReference type="AlphaFoldDB" id="G0UR74"/>
<reference evidence="3" key="1">
    <citation type="journal article" date="2012" name="Proc. Natl. Acad. Sci. U.S.A.">
        <title>Antigenic diversity is generated by distinct evolutionary mechanisms in African trypanosome species.</title>
        <authorList>
            <person name="Jackson A.P."/>
            <person name="Berry A."/>
            <person name="Aslett M."/>
            <person name="Allison H.C."/>
            <person name="Burton P."/>
            <person name="Vavrova-Anderson J."/>
            <person name="Brown R."/>
            <person name="Browne H."/>
            <person name="Corton N."/>
            <person name="Hauser H."/>
            <person name="Gamble J."/>
            <person name="Gilderthorp R."/>
            <person name="Marcello L."/>
            <person name="McQuillan J."/>
            <person name="Otto T.D."/>
            <person name="Quail M.A."/>
            <person name="Sanders M.J."/>
            <person name="van Tonder A."/>
            <person name="Ginger M.L."/>
            <person name="Field M.C."/>
            <person name="Barry J.D."/>
            <person name="Hertz-Fowler C."/>
            <person name="Berriman M."/>
        </authorList>
    </citation>
    <scope>NUCLEOTIDE SEQUENCE</scope>
    <source>
        <strain evidence="3">IL3000</strain>
    </source>
</reference>
<feature type="compositionally biased region" description="Basic residues" evidence="1">
    <location>
        <begin position="42"/>
        <end position="59"/>
    </location>
</feature>
<proteinExistence type="predicted"/>
<evidence type="ECO:0008006" key="4">
    <source>
        <dbReference type="Google" id="ProtNLM"/>
    </source>
</evidence>
<dbReference type="EMBL" id="HE575321">
    <property type="protein sequence ID" value="CCC91885.1"/>
    <property type="molecule type" value="Genomic_DNA"/>
</dbReference>
<feature type="transmembrane region" description="Helical" evidence="2">
    <location>
        <begin position="92"/>
        <end position="112"/>
    </location>
</feature>
<feature type="transmembrane region" description="Helical" evidence="2">
    <location>
        <begin position="21"/>
        <end position="41"/>
    </location>
</feature>
<evidence type="ECO:0000313" key="3">
    <source>
        <dbReference type="EMBL" id="CCC91885.1"/>
    </source>
</evidence>
<keyword evidence="2" id="KW-0472">Membrane</keyword>
<name>G0UR74_TRYCI</name>
<protein>
    <recommendedName>
        <fullName evidence="4">Transmembrane protein</fullName>
    </recommendedName>
</protein>
<evidence type="ECO:0000256" key="2">
    <source>
        <dbReference type="SAM" id="Phobius"/>
    </source>
</evidence>